<accession>E2ANH0</accession>
<gene>
    <name evidence="1" type="ORF">EAG_02536</name>
</gene>
<organism evidence="2">
    <name type="scientific">Camponotus floridanus</name>
    <name type="common">Florida carpenter ant</name>
    <dbReference type="NCBI Taxonomy" id="104421"/>
    <lineage>
        <taxon>Eukaryota</taxon>
        <taxon>Metazoa</taxon>
        <taxon>Ecdysozoa</taxon>
        <taxon>Arthropoda</taxon>
        <taxon>Hexapoda</taxon>
        <taxon>Insecta</taxon>
        <taxon>Pterygota</taxon>
        <taxon>Neoptera</taxon>
        <taxon>Endopterygota</taxon>
        <taxon>Hymenoptera</taxon>
        <taxon>Apocrita</taxon>
        <taxon>Aculeata</taxon>
        <taxon>Formicoidea</taxon>
        <taxon>Formicidae</taxon>
        <taxon>Formicinae</taxon>
        <taxon>Camponotus</taxon>
    </lineage>
</organism>
<dbReference type="InterPro" id="IPR036397">
    <property type="entry name" value="RNaseH_sf"/>
</dbReference>
<keyword evidence="2" id="KW-1185">Reference proteome</keyword>
<dbReference type="Gene3D" id="3.30.420.10">
    <property type="entry name" value="Ribonuclease H-like superfamily/Ribonuclease H"/>
    <property type="match status" value="1"/>
</dbReference>
<dbReference type="AlphaFoldDB" id="E2ANH0"/>
<dbReference type="GO" id="GO:0003676">
    <property type="term" value="F:nucleic acid binding"/>
    <property type="evidence" value="ECO:0007669"/>
    <property type="project" value="InterPro"/>
</dbReference>
<dbReference type="PANTHER" id="PTHR47326">
    <property type="entry name" value="TRANSPOSABLE ELEMENT TC3 TRANSPOSASE-LIKE PROTEIN"/>
    <property type="match status" value="1"/>
</dbReference>
<dbReference type="InParanoid" id="E2ANH0"/>
<dbReference type="Proteomes" id="UP000000311">
    <property type="component" value="Unassembled WGS sequence"/>
</dbReference>
<proteinExistence type="predicted"/>
<feature type="non-terminal residue" evidence="1">
    <location>
        <position position="1"/>
    </location>
</feature>
<feature type="non-terminal residue" evidence="1">
    <location>
        <position position="66"/>
    </location>
</feature>
<dbReference type="PANTHER" id="PTHR47326:SF1">
    <property type="entry name" value="HTH PSQ-TYPE DOMAIN-CONTAINING PROTEIN"/>
    <property type="match status" value="1"/>
</dbReference>
<dbReference type="OMA" id="DNLIWGY"/>
<evidence type="ECO:0000313" key="1">
    <source>
        <dbReference type="EMBL" id="EFN65019.1"/>
    </source>
</evidence>
<sequence>FDNLIWGYLKDQIYLTLPRTREELIDRIRRTSATITPAMLSKIRENFMRRVAICLENNGGYFEHLL</sequence>
<dbReference type="EMBL" id="GL441216">
    <property type="protein sequence ID" value="EFN65019.1"/>
    <property type="molecule type" value="Genomic_DNA"/>
</dbReference>
<reference evidence="1 2" key="1">
    <citation type="journal article" date="2010" name="Science">
        <title>Genomic comparison of the ants Camponotus floridanus and Harpegnathos saltator.</title>
        <authorList>
            <person name="Bonasio R."/>
            <person name="Zhang G."/>
            <person name="Ye C."/>
            <person name="Mutti N.S."/>
            <person name="Fang X."/>
            <person name="Qin N."/>
            <person name="Donahue G."/>
            <person name="Yang P."/>
            <person name="Li Q."/>
            <person name="Li C."/>
            <person name="Zhang P."/>
            <person name="Huang Z."/>
            <person name="Berger S.L."/>
            <person name="Reinberg D."/>
            <person name="Wang J."/>
            <person name="Liebig J."/>
        </authorList>
    </citation>
    <scope>NUCLEOTIDE SEQUENCE [LARGE SCALE GENOMIC DNA]</scope>
    <source>
        <strain evidence="2">C129</strain>
    </source>
</reference>
<protein>
    <submittedName>
        <fullName evidence="1">Uncharacterized protein</fullName>
    </submittedName>
</protein>
<name>E2ANH0_CAMFO</name>
<evidence type="ECO:0000313" key="2">
    <source>
        <dbReference type="Proteomes" id="UP000000311"/>
    </source>
</evidence>